<accession>A0ABN2R117</accession>
<dbReference type="Proteomes" id="UP001501116">
    <property type="component" value="Unassembled WGS sequence"/>
</dbReference>
<dbReference type="RefSeq" id="WP_344419447.1">
    <property type="nucleotide sequence ID" value="NZ_BAAANN010000013.1"/>
</dbReference>
<evidence type="ECO:0000313" key="2">
    <source>
        <dbReference type="Proteomes" id="UP001501116"/>
    </source>
</evidence>
<sequence length="140" mass="15670">MPEQSNVVQPELYAFEAGTMSLTGSIIDRDDGRCSVRGKFEDDATNADQRLEFLSVPRKTFADLFRSFADNIAPVQDGAYSFWCELHVAELEGRPSLAHDEDSNTWNLVLDDMECPHADERLSCRPSWRMGRVALDGGAL</sequence>
<reference evidence="1 2" key="1">
    <citation type="journal article" date="2019" name="Int. J. Syst. Evol. Microbiol.">
        <title>The Global Catalogue of Microorganisms (GCM) 10K type strain sequencing project: providing services to taxonomists for standard genome sequencing and annotation.</title>
        <authorList>
            <consortium name="The Broad Institute Genomics Platform"/>
            <consortium name="The Broad Institute Genome Sequencing Center for Infectious Disease"/>
            <person name="Wu L."/>
            <person name="Ma J."/>
        </authorList>
    </citation>
    <scope>NUCLEOTIDE SEQUENCE [LARGE SCALE GENOMIC DNA]</scope>
    <source>
        <strain evidence="1 2">JCM 14545</strain>
    </source>
</reference>
<name>A0ABN2R117_9PSEU</name>
<organism evidence="1 2">
    <name type="scientific">Amycolatopsis minnesotensis</name>
    <dbReference type="NCBI Taxonomy" id="337894"/>
    <lineage>
        <taxon>Bacteria</taxon>
        <taxon>Bacillati</taxon>
        <taxon>Actinomycetota</taxon>
        <taxon>Actinomycetes</taxon>
        <taxon>Pseudonocardiales</taxon>
        <taxon>Pseudonocardiaceae</taxon>
        <taxon>Amycolatopsis</taxon>
    </lineage>
</organism>
<gene>
    <name evidence="1" type="ORF">GCM10009754_35830</name>
</gene>
<proteinExistence type="predicted"/>
<dbReference type="EMBL" id="BAAANN010000013">
    <property type="protein sequence ID" value="GAA1961665.1"/>
    <property type="molecule type" value="Genomic_DNA"/>
</dbReference>
<comment type="caution">
    <text evidence="1">The sequence shown here is derived from an EMBL/GenBank/DDBJ whole genome shotgun (WGS) entry which is preliminary data.</text>
</comment>
<evidence type="ECO:0000313" key="1">
    <source>
        <dbReference type="EMBL" id="GAA1961665.1"/>
    </source>
</evidence>
<protein>
    <submittedName>
        <fullName evidence="1">Uncharacterized protein</fullName>
    </submittedName>
</protein>
<keyword evidence="2" id="KW-1185">Reference proteome</keyword>